<dbReference type="AlphaFoldDB" id="A0AAF0BH62"/>
<evidence type="ECO:0000313" key="2">
    <source>
        <dbReference type="Proteomes" id="UP001179600"/>
    </source>
</evidence>
<protein>
    <submittedName>
        <fullName evidence="1">Uncharacterized protein</fullName>
    </submittedName>
</protein>
<proteinExistence type="predicted"/>
<evidence type="ECO:0000313" key="1">
    <source>
        <dbReference type="EMBL" id="WCG22070.1"/>
    </source>
</evidence>
<reference evidence="1" key="1">
    <citation type="submission" date="2023-01" db="EMBL/GenBank/DDBJ databases">
        <title>Oxazolidinone resistance genes in florfenicol resistant enterococci from beef cattle and veal calves at slaughter.</title>
        <authorList>
            <person name="Biggel M."/>
        </authorList>
    </citation>
    <scope>NUCLEOTIDE SEQUENCE</scope>
    <source>
        <strain evidence="1">K204-1</strain>
    </source>
</reference>
<dbReference type="Proteomes" id="UP001179600">
    <property type="component" value="Chromosome"/>
</dbReference>
<name>A0AAF0BH62_9ENTE</name>
<organism evidence="1 2">
    <name type="scientific">Vagococcus lutrae</name>
    <dbReference type="NCBI Taxonomy" id="81947"/>
    <lineage>
        <taxon>Bacteria</taxon>
        <taxon>Bacillati</taxon>
        <taxon>Bacillota</taxon>
        <taxon>Bacilli</taxon>
        <taxon>Lactobacillales</taxon>
        <taxon>Enterococcaceae</taxon>
        <taxon>Vagococcus</taxon>
    </lineage>
</organism>
<dbReference type="RefSeq" id="WP_272163088.1">
    <property type="nucleotide sequence ID" value="NZ_CP116507.1"/>
</dbReference>
<dbReference type="EMBL" id="CP116507">
    <property type="protein sequence ID" value="WCG22070.1"/>
    <property type="molecule type" value="Genomic_DNA"/>
</dbReference>
<sequence length="139" mass="15984">MSRVQFYPDKDLLKALDKDAKRYGVTMSMLVNDLLKRHYGLVPETSLSETELNSIIFKEIKGFIESKKTGEEFDLLRASKTFSEIEMTYSGRPSTIRAKIGKNFAKAVGHHPDFKEVEVVKINDKIKRNLNNAVIYRIK</sequence>
<accession>A0AAF0BH62</accession>
<gene>
    <name evidence="1" type="ORF">PML95_06600</name>
</gene>